<name>A0A0F3GH85_9BACT</name>
<dbReference type="EMBL" id="LACI01002734">
    <property type="protein sequence ID" value="KJU81299.1"/>
    <property type="molecule type" value="Genomic_DNA"/>
</dbReference>
<accession>A0A0F3GH85</accession>
<reference evidence="1 2" key="1">
    <citation type="submission" date="2015-02" db="EMBL/GenBank/DDBJ databases">
        <title>Single-cell genomics of uncultivated deep-branching MTB reveals a conserved set of magnetosome genes.</title>
        <authorList>
            <person name="Kolinko S."/>
            <person name="Richter M."/>
            <person name="Glockner F.O."/>
            <person name="Brachmann A."/>
            <person name="Schuler D."/>
        </authorList>
    </citation>
    <scope>NUCLEOTIDE SEQUENCE [LARGE SCALE GENOMIC DNA]</scope>
    <source>
        <strain evidence="1">TM-1</strain>
    </source>
</reference>
<comment type="caution">
    <text evidence="1">The sequence shown here is derived from an EMBL/GenBank/DDBJ whole genome shotgun (WGS) entry which is preliminary data.</text>
</comment>
<protein>
    <submittedName>
        <fullName evidence="1">Uncharacterized protein</fullName>
    </submittedName>
</protein>
<evidence type="ECO:0000313" key="1">
    <source>
        <dbReference type="EMBL" id="KJU81299.1"/>
    </source>
</evidence>
<dbReference type="AlphaFoldDB" id="A0A0F3GH85"/>
<keyword evidence="2" id="KW-1185">Reference proteome</keyword>
<dbReference type="Proteomes" id="UP000033423">
    <property type="component" value="Unassembled WGS sequence"/>
</dbReference>
<sequence length="89" mass="9732">MTIGGSDGLSVRASMSRIMLSSFDESCSLSSCLRNLFERSRFMASALTLSILRWKFLVCFGESHSPSEASSSTLWARSNCSSITESFTS</sequence>
<gene>
    <name evidence="1" type="ORF">MBAV_006506</name>
</gene>
<organism evidence="1 2">
    <name type="scientific">Candidatus Magnetobacterium bavaricum</name>
    <dbReference type="NCBI Taxonomy" id="29290"/>
    <lineage>
        <taxon>Bacteria</taxon>
        <taxon>Pseudomonadati</taxon>
        <taxon>Nitrospirota</taxon>
        <taxon>Thermodesulfovibrionia</taxon>
        <taxon>Thermodesulfovibrionales</taxon>
        <taxon>Candidatus Magnetobacteriaceae</taxon>
        <taxon>Candidatus Magnetobacterium</taxon>
    </lineage>
</organism>
<proteinExistence type="predicted"/>
<evidence type="ECO:0000313" key="2">
    <source>
        <dbReference type="Proteomes" id="UP000033423"/>
    </source>
</evidence>